<reference evidence="2 3" key="1">
    <citation type="submission" date="2016-05" db="EMBL/GenBank/DDBJ databases">
        <title>A degradative enzymes factory behind the ericoid mycorrhizal symbiosis.</title>
        <authorList>
            <consortium name="DOE Joint Genome Institute"/>
            <person name="Martino E."/>
            <person name="Morin E."/>
            <person name="Grelet G."/>
            <person name="Kuo A."/>
            <person name="Kohler A."/>
            <person name="Daghino S."/>
            <person name="Barry K."/>
            <person name="Choi C."/>
            <person name="Cichocki N."/>
            <person name="Clum A."/>
            <person name="Copeland A."/>
            <person name="Hainaut M."/>
            <person name="Haridas S."/>
            <person name="Labutti K."/>
            <person name="Lindquist E."/>
            <person name="Lipzen A."/>
            <person name="Khouja H.-R."/>
            <person name="Murat C."/>
            <person name="Ohm R."/>
            <person name="Olson A."/>
            <person name="Spatafora J."/>
            <person name="Veneault-Fourrey C."/>
            <person name="Henrissat B."/>
            <person name="Grigoriev I."/>
            <person name="Martin F."/>
            <person name="Perotto S."/>
        </authorList>
    </citation>
    <scope>NUCLEOTIDE SEQUENCE [LARGE SCALE GENOMIC DNA]</scope>
    <source>
        <strain evidence="2 3">UAMH 7357</strain>
    </source>
</reference>
<protein>
    <submittedName>
        <fullName evidence="2">Uncharacterized protein</fullName>
    </submittedName>
</protein>
<sequence length="120" mass="13729">MSSNEQDPHDHVPFESLGAFRTSRQELEEQRNQCICDDSEIDPEEEEGDYPGPDQDDNEHRQDDQEEEDREEGLEELQRQNNAAAPSDDCDRKSSSEETKVNHSCQDDSNHDSKAGAQHQ</sequence>
<evidence type="ECO:0000313" key="3">
    <source>
        <dbReference type="Proteomes" id="UP000235672"/>
    </source>
</evidence>
<organism evidence="2 3">
    <name type="scientific">Hyaloscypha hepaticicola</name>
    <dbReference type="NCBI Taxonomy" id="2082293"/>
    <lineage>
        <taxon>Eukaryota</taxon>
        <taxon>Fungi</taxon>
        <taxon>Dikarya</taxon>
        <taxon>Ascomycota</taxon>
        <taxon>Pezizomycotina</taxon>
        <taxon>Leotiomycetes</taxon>
        <taxon>Helotiales</taxon>
        <taxon>Hyaloscyphaceae</taxon>
        <taxon>Hyaloscypha</taxon>
    </lineage>
</organism>
<accession>A0A2J6PM02</accession>
<feature type="compositionally biased region" description="Acidic residues" evidence="1">
    <location>
        <begin position="37"/>
        <end position="57"/>
    </location>
</feature>
<dbReference type="AlphaFoldDB" id="A0A2J6PM02"/>
<gene>
    <name evidence="2" type="ORF">NA56DRAFT_664187</name>
</gene>
<name>A0A2J6PM02_9HELO</name>
<feature type="compositionally biased region" description="Basic and acidic residues" evidence="1">
    <location>
        <begin position="1"/>
        <end position="13"/>
    </location>
</feature>
<dbReference type="EMBL" id="KZ613516">
    <property type="protein sequence ID" value="PMD15043.1"/>
    <property type="molecule type" value="Genomic_DNA"/>
</dbReference>
<evidence type="ECO:0000313" key="2">
    <source>
        <dbReference type="EMBL" id="PMD15043.1"/>
    </source>
</evidence>
<feature type="compositionally biased region" description="Acidic residues" evidence="1">
    <location>
        <begin position="64"/>
        <end position="75"/>
    </location>
</feature>
<feature type="region of interest" description="Disordered" evidence="1">
    <location>
        <begin position="1"/>
        <end position="120"/>
    </location>
</feature>
<keyword evidence="3" id="KW-1185">Reference proteome</keyword>
<proteinExistence type="predicted"/>
<feature type="compositionally biased region" description="Basic and acidic residues" evidence="1">
    <location>
        <begin position="89"/>
        <end position="114"/>
    </location>
</feature>
<dbReference type="Proteomes" id="UP000235672">
    <property type="component" value="Unassembled WGS sequence"/>
</dbReference>
<evidence type="ECO:0000256" key="1">
    <source>
        <dbReference type="SAM" id="MobiDB-lite"/>
    </source>
</evidence>